<keyword evidence="3 7" id="KW-0812">Transmembrane</keyword>
<proteinExistence type="predicted"/>
<keyword evidence="2" id="KW-0813">Transport</keyword>
<evidence type="ECO:0000259" key="8">
    <source>
        <dbReference type="PROSITE" id="PS50850"/>
    </source>
</evidence>
<feature type="transmembrane region" description="Helical" evidence="7">
    <location>
        <begin position="469"/>
        <end position="488"/>
    </location>
</feature>
<dbReference type="AlphaFoldDB" id="A0AAV9UPV8"/>
<feature type="transmembrane region" description="Helical" evidence="7">
    <location>
        <begin position="120"/>
        <end position="138"/>
    </location>
</feature>
<dbReference type="GO" id="GO:0022857">
    <property type="term" value="F:transmembrane transporter activity"/>
    <property type="evidence" value="ECO:0007669"/>
    <property type="project" value="InterPro"/>
</dbReference>
<dbReference type="CDD" id="cd17330">
    <property type="entry name" value="MFS_SLC46_TetA_like"/>
    <property type="match status" value="1"/>
</dbReference>
<feature type="transmembrane region" description="Helical" evidence="7">
    <location>
        <begin position="509"/>
        <end position="531"/>
    </location>
</feature>
<dbReference type="Gene3D" id="1.20.1250.20">
    <property type="entry name" value="MFS general substrate transporter like domains"/>
    <property type="match status" value="1"/>
</dbReference>
<feature type="region of interest" description="Disordered" evidence="6">
    <location>
        <begin position="568"/>
        <end position="596"/>
    </location>
</feature>
<feature type="transmembrane region" description="Helical" evidence="7">
    <location>
        <begin position="261"/>
        <end position="283"/>
    </location>
</feature>
<protein>
    <recommendedName>
        <fullName evidence="8">Major facilitator superfamily (MFS) profile domain-containing protein</fullName>
    </recommendedName>
</protein>
<feature type="compositionally biased region" description="Low complexity" evidence="6">
    <location>
        <begin position="27"/>
        <end position="42"/>
    </location>
</feature>
<feature type="transmembrane region" description="Helical" evidence="7">
    <location>
        <begin position="150"/>
        <end position="171"/>
    </location>
</feature>
<evidence type="ECO:0000256" key="1">
    <source>
        <dbReference type="ARBA" id="ARBA00004141"/>
    </source>
</evidence>
<evidence type="ECO:0000256" key="2">
    <source>
        <dbReference type="ARBA" id="ARBA00022448"/>
    </source>
</evidence>
<feature type="transmembrane region" description="Helical" evidence="7">
    <location>
        <begin position="436"/>
        <end position="457"/>
    </location>
</feature>
<dbReference type="InterPro" id="IPR011701">
    <property type="entry name" value="MFS"/>
</dbReference>
<keyword evidence="10" id="KW-1185">Reference proteome</keyword>
<dbReference type="InterPro" id="IPR001958">
    <property type="entry name" value="Tet-R_TetA/multi-R_MdtG-like"/>
</dbReference>
<feature type="transmembrane region" description="Helical" evidence="7">
    <location>
        <begin position="345"/>
        <end position="363"/>
    </location>
</feature>
<feature type="region of interest" description="Disordered" evidence="6">
    <location>
        <begin position="1"/>
        <end position="60"/>
    </location>
</feature>
<dbReference type="InterPro" id="IPR036259">
    <property type="entry name" value="MFS_trans_sf"/>
</dbReference>
<feature type="transmembrane region" description="Helical" evidence="7">
    <location>
        <begin position="208"/>
        <end position="231"/>
    </location>
</feature>
<dbReference type="PANTHER" id="PTHR23504">
    <property type="entry name" value="MAJOR FACILITATOR SUPERFAMILY DOMAIN-CONTAINING PROTEIN 10"/>
    <property type="match status" value="1"/>
</dbReference>
<evidence type="ECO:0000313" key="9">
    <source>
        <dbReference type="EMBL" id="KAK6344129.1"/>
    </source>
</evidence>
<name>A0AAV9UPV8_9PEZI</name>
<evidence type="ECO:0000256" key="5">
    <source>
        <dbReference type="ARBA" id="ARBA00023136"/>
    </source>
</evidence>
<dbReference type="PRINTS" id="PR01035">
    <property type="entry name" value="TCRTETA"/>
</dbReference>
<reference evidence="9 10" key="1">
    <citation type="submission" date="2019-10" db="EMBL/GenBank/DDBJ databases">
        <authorList>
            <person name="Palmer J.M."/>
        </authorList>
    </citation>
    <scope>NUCLEOTIDE SEQUENCE [LARGE SCALE GENOMIC DNA]</scope>
    <source>
        <strain evidence="9 10">TWF696</strain>
    </source>
</reference>
<dbReference type="SUPFAM" id="SSF103473">
    <property type="entry name" value="MFS general substrate transporter"/>
    <property type="match status" value="1"/>
</dbReference>
<dbReference type="PROSITE" id="PS50850">
    <property type="entry name" value="MFS"/>
    <property type="match status" value="1"/>
</dbReference>
<dbReference type="Pfam" id="PF07690">
    <property type="entry name" value="MFS_1"/>
    <property type="match status" value="1"/>
</dbReference>
<gene>
    <name evidence="9" type="ORF">TWF696_007773</name>
</gene>
<comment type="subcellular location">
    <subcellularLocation>
        <location evidence="1">Membrane</location>
        <topology evidence="1">Multi-pass membrane protein</topology>
    </subcellularLocation>
</comment>
<dbReference type="PANTHER" id="PTHR23504:SF6">
    <property type="entry name" value="MULTIDRUG TRANSPORTER, PUTATIVE (AFU_ORTHOLOGUE AFUA_4G08740)-RELATED"/>
    <property type="match status" value="1"/>
</dbReference>
<evidence type="ECO:0000256" key="7">
    <source>
        <dbReference type="SAM" id="Phobius"/>
    </source>
</evidence>
<organism evidence="9 10">
    <name type="scientific">Orbilia brochopaga</name>
    <dbReference type="NCBI Taxonomy" id="3140254"/>
    <lineage>
        <taxon>Eukaryota</taxon>
        <taxon>Fungi</taxon>
        <taxon>Dikarya</taxon>
        <taxon>Ascomycota</taxon>
        <taxon>Pezizomycotina</taxon>
        <taxon>Orbiliomycetes</taxon>
        <taxon>Orbiliales</taxon>
        <taxon>Orbiliaceae</taxon>
        <taxon>Orbilia</taxon>
    </lineage>
</organism>
<evidence type="ECO:0000313" key="10">
    <source>
        <dbReference type="Proteomes" id="UP001375240"/>
    </source>
</evidence>
<evidence type="ECO:0000256" key="4">
    <source>
        <dbReference type="ARBA" id="ARBA00022989"/>
    </source>
</evidence>
<keyword evidence="5 7" id="KW-0472">Membrane</keyword>
<accession>A0AAV9UPV8</accession>
<dbReference type="GO" id="GO:0016020">
    <property type="term" value="C:membrane"/>
    <property type="evidence" value="ECO:0007669"/>
    <property type="project" value="UniProtKB-SubCell"/>
</dbReference>
<sequence length="596" mass="63644">MRRAKDDDEATPLLANTDNAGHLADFTSSSSSSSAGTSTPSSALDADAVSATSSSLDGDAPTVDEGPVGWLSLPKKKQLILLALCRLSEPISSTSLLSYVYYFIQSLPGAETPQQISRRAGMMVAAFSLCQFVTGMIWGRLSDIYGRKPVIVIGLMGSMLASLGLGFSTSYRWAVCMRMVSGGSNATTGVLRTIVAELIKEKRYQSRAFLIMPMCMNIGIIIGPMLGGILANPIESHPDIFGPGSWLGGKDGVGWMRKYPYALPNLVSAVFLCLSFLLATFGLEETNPSGDILGQIKAKLFSMWTRITRPFRRTQYQPLSTIDTPTTTTTASAPAETRAVPLRQVLTPSVTLCLICFIVLPLHNSTFMQLYPIFLSTPRADNSHPSTPLSFTGGLGLPAAQVGSAMAILGFIGITMQLFVYPPLQTRLGTLRSYRMSLLLFPIAYLFTPFLAVLPSANRDLREPASGPAVWTGIVVALMVQVTARTFAGPGNVILLINSVDNRRALGTVNGLGASLSSLARAVGPLSAGWGYGLALEEGVVGAVWWAMAVVAMGGVFVSSYITEGEGFAQREEEEEEEAEAEVAKDPEPVKIGVRA</sequence>
<comment type="caution">
    <text evidence="9">The sequence shown here is derived from an EMBL/GenBank/DDBJ whole genome shotgun (WGS) entry which is preliminary data.</text>
</comment>
<dbReference type="EMBL" id="JAVHNQ010000006">
    <property type="protein sequence ID" value="KAK6344129.1"/>
    <property type="molecule type" value="Genomic_DNA"/>
</dbReference>
<dbReference type="Proteomes" id="UP001375240">
    <property type="component" value="Unassembled WGS sequence"/>
</dbReference>
<keyword evidence="4 7" id="KW-1133">Transmembrane helix</keyword>
<dbReference type="InterPro" id="IPR020846">
    <property type="entry name" value="MFS_dom"/>
</dbReference>
<feature type="transmembrane region" description="Helical" evidence="7">
    <location>
        <begin position="543"/>
        <end position="562"/>
    </location>
</feature>
<feature type="compositionally biased region" description="Acidic residues" evidence="6">
    <location>
        <begin position="572"/>
        <end position="581"/>
    </location>
</feature>
<feature type="transmembrane region" description="Helical" evidence="7">
    <location>
        <begin position="405"/>
        <end position="424"/>
    </location>
</feature>
<feature type="domain" description="Major facilitator superfamily (MFS) profile" evidence="8">
    <location>
        <begin position="78"/>
        <end position="566"/>
    </location>
</feature>
<evidence type="ECO:0000256" key="3">
    <source>
        <dbReference type="ARBA" id="ARBA00022692"/>
    </source>
</evidence>
<evidence type="ECO:0000256" key="6">
    <source>
        <dbReference type="SAM" id="MobiDB-lite"/>
    </source>
</evidence>